<dbReference type="Proteomes" id="UP000607645">
    <property type="component" value="Unassembled WGS sequence"/>
</dbReference>
<organism evidence="2 3">
    <name type="scientific">Lawsonibacter faecis</name>
    <dbReference type="NCBI Taxonomy" id="2763052"/>
    <lineage>
        <taxon>Bacteria</taxon>
        <taxon>Bacillati</taxon>
        <taxon>Bacillota</taxon>
        <taxon>Clostridia</taxon>
        <taxon>Eubacteriales</taxon>
        <taxon>Oscillospiraceae</taxon>
        <taxon>Lawsonibacter</taxon>
    </lineage>
</organism>
<keyword evidence="1" id="KW-0812">Transmembrane</keyword>
<gene>
    <name evidence="2" type="ORF">H8S62_12035</name>
</gene>
<sequence>MKRRRFVLSALVRDEVLVIGTLLVFFLYGIVVKEDLARMYLMTVGAALALILSFIYVLTNSPLTRREVRCEIILNCIIIIAMVNFIYKILYVY</sequence>
<feature type="transmembrane region" description="Helical" evidence="1">
    <location>
        <begin position="12"/>
        <end position="31"/>
    </location>
</feature>
<name>A0A8J6MD57_9FIRM</name>
<comment type="caution">
    <text evidence="2">The sequence shown here is derived from an EMBL/GenBank/DDBJ whole genome shotgun (WGS) entry which is preliminary data.</text>
</comment>
<keyword evidence="1" id="KW-0472">Membrane</keyword>
<evidence type="ECO:0000313" key="3">
    <source>
        <dbReference type="Proteomes" id="UP000607645"/>
    </source>
</evidence>
<feature type="transmembrane region" description="Helical" evidence="1">
    <location>
        <begin position="70"/>
        <end position="90"/>
    </location>
</feature>
<dbReference type="EMBL" id="JACOPQ010000009">
    <property type="protein sequence ID" value="MBC5737735.1"/>
    <property type="molecule type" value="Genomic_DNA"/>
</dbReference>
<proteinExistence type="predicted"/>
<accession>A0A8J6MD57</accession>
<keyword evidence="3" id="KW-1185">Reference proteome</keyword>
<evidence type="ECO:0000313" key="2">
    <source>
        <dbReference type="EMBL" id="MBC5737735.1"/>
    </source>
</evidence>
<feature type="transmembrane region" description="Helical" evidence="1">
    <location>
        <begin position="37"/>
        <end position="58"/>
    </location>
</feature>
<evidence type="ECO:0000256" key="1">
    <source>
        <dbReference type="SAM" id="Phobius"/>
    </source>
</evidence>
<protein>
    <submittedName>
        <fullName evidence="2">Uncharacterized protein</fullName>
    </submittedName>
</protein>
<reference evidence="2" key="1">
    <citation type="submission" date="2020-08" db="EMBL/GenBank/DDBJ databases">
        <title>Genome public.</title>
        <authorList>
            <person name="Liu C."/>
            <person name="Sun Q."/>
        </authorList>
    </citation>
    <scope>NUCLEOTIDE SEQUENCE</scope>
    <source>
        <strain evidence="2">NSJ-52</strain>
    </source>
</reference>
<dbReference type="RefSeq" id="WP_186919529.1">
    <property type="nucleotide sequence ID" value="NZ_JACOPQ010000009.1"/>
</dbReference>
<keyword evidence="1" id="KW-1133">Transmembrane helix</keyword>
<dbReference type="AlphaFoldDB" id="A0A8J6MD57"/>